<protein>
    <recommendedName>
        <fullName evidence="5">DUF4350 domain-containing protein</fullName>
    </recommendedName>
</protein>
<feature type="transmembrane region" description="Helical" evidence="2">
    <location>
        <begin position="277"/>
        <end position="299"/>
    </location>
</feature>
<sequence>MTAAEAAAPARAQPFSTKVVVALLLVGLVAFAGFTVLAAYAPEMRGGGDPGAHALSRSAVGYTGVRWLLEEQRVDVAVSRSFPPHDADYSEEPVPLVVVTPPRGAKAEDLEPFFAVTPLLIVLPKWVTERDPVRPERVLKLGVGPAAPFAQMLKGLSAETTLSGRKGWSSPVLTGASAPFDGARLPLGRIDSLQTISGPGWEPALVDESGAAVLACAKARAVCVLADPDVLNTQGIRSRETARAGLTILNTLRGDGGPVYFDVTLNGISARHNLLKLLLTPPLLSFTLCAVAAALLMGWHAMARFGPAAREDRALALGKQALVDNSAGLFRMAGKEHELAPAYVRLTEQLAARSAGGERAPHGTGERIAWLDRLAAQRGITTRLAELEEEAEDARTRHDLLGLARRLHQWRAEMMRERR</sequence>
<keyword evidence="1" id="KW-0175">Coiled coil</keyword>
<dbReference type="RefSeq" id="WP_377282296.1">
    <property type="nucleotide sequence ID" value="NZ_JBHRSI010000006.1"/>
</dbReference>
<feature type="coiled-coil region" evidence="1">
    <location>
        <begin position="377"/>
        <end position="404"/>
    </location>
</feature>
<gene>
    <name evidence="3" type="ORF">ACFSC0_04385</name>
</gene>
<proteinExistence type="predicted"/>
<dbReference type="Proteomes" id="UP001597237">
    <property type="component" value="Unassembled WGS sequence"/>
</dbReference>
<evidence type="ECO:0000256" key="1">
    <source>
        <dbReference type="SAM" id="Coils"/>
    </source>
</evidence>
<evidence type="ECO:0000313" key="3">
    <source>
        <dbReference type="EMBL" id="MFD1782622.1"/>
    </source>
</evidence>
<keyword evidence="2" id="KW-0812">Transmembrane</keyword>
<keyword evidence="4" id="KW-1185">Reference proteome</keyword>
<dbReference type="EMBL" id="JBHUEY010000001">
    <property type="protein sequence ID" value="MFD1782622.1"/>
    <property type="molecule type" value="Genomic_DNA"/>
</dbReference>
<reference evidence="4" key="1">
    <citation type="journal article" date="2019" name="Int. J. Syst. Evol. Microbiol.">
        <title>The Global Catalogue of Microorganisms (GCM) 10K type strain sequencing project: providing services to taxonomists for standard genome sequencing and annotation.</title>
        <authorList>
            <consortium name="The Broad Institute Genomics Platform"/>
            <consortium name="The Broad Institute Genome Sequencing Center for Infectious Disease"/>
            <person name="Wu L."/>
            <person name="Ma J."/>
        </authorList>
    </citation>
    <scope>NUCLEOTIDE SEQUENCE [LARGE SCALE GENOMIC DNA]</scope>
    <source>
        <strain evidence="4">DFY28</strain>
    </source>
</reference>
<name>A0ABW4MXB5_9CAUL</name>
<accession>A0ABW4MXB5</accession>
<comment type="caution">
    <text evidence="3">The sequence shown here is derived from an EMBL/GenBank/DDBJ whole genome shotgun (WGS) entry which is preliminary data.</text>
</comment>
<feature type="transmembrane region" description="Helical" evidence="2">
    <location>
        <begin position="19"/>
        <end position="40"/>
    </location>
</feature>
<evidence type="ECO:0008006" key="5">
    <source>
        <dbReference type="Google" id="ProtNLM"/>
    </source>
</evidence>
<keyword evidence="2" id="KW-0472">Membrane</keyword>
<evidence type="ECO:0000313" key="4">
    <source>
        <dbReference type="Proteomes" id="UP001597237"/>
    </source>
</evidence>
<evidence type="ECO:0000256" key="2">
    <source>
        <dbReference type="SAM" id="Phobius"/>
    </source>
</evidence>
<organism evidence="3 4">
    <name type="scientific">Phenylobacterium terrae</name>
    <dbReference type="NCBI Taxonomy" id="2665495"/>
    <lineage>
        <taxon>Bacteria</taxon>
        <taxon>Pseudomonadati</taxon>
        <taxon>Pseudomonadota</taxon>
        <taxon>Alphaproteobacteria</taxon>
        <taxon>Caulobacterales</taxon>
        <taxon>Caulobacteraceae</taxon>
        <taxon>Phenylobacterium</taxon>
    </lineage>
</organism>
<keyword evidence="2" id="KW-1133">Transmembrane helix</keyword>